<accession>A0ABW5XT70</accession>
<keyword evidence="2" id="KW-1185">Reference proteome</keyword>
<name>A0ABW5XT70_9SPHI</name>
<comment type="caution">
    <text evidence="1">The sequence shown here is derived from an EMBL/GenBank/DDBJ whole genome shotgun (WGS) entry which is preliminary data.</text>
</comment>
<dbReference type="Proteomes" id="UP001597601">
    <property type="component" value="Unassembled WGS sequence"/>
</dbReference>
<dbReference type="EMBL" id="JBHUON010000020">
    <property type="protein sequence ID" value="MFD2866028.1"/>
    <property type="molecule type" value="Genomic_DNA"/>
</dbReference>
<evidence type="ECO:0000313" key="1">
    <source>
        <dbReference type="EMBL" id="MFD2866028.1"/>
    </source>
</evidence>
<sequence>MHIAYSAIREADLQIINQTQAVANPQQALRLQAYQATCQKFNKEIAAIQKYLPGWVPARPAL</sequence>
<reference evidence="2" key="1">
    <citation type="journal article" date="2019" name="Int. J. Syst. Evol. Microbiol.">
        <title>The Global Catalogue of Microorganisms (GCM) 10K type strain sequencing project: providing services to taxonomists for standard genome sequencing and annotation.</title>
        <authorList>
            <consortium name="The Broad Institute Genomics Platform"/>
            <consortium name="The Broad Institute Genome Sequencing Center for Infectious Disease"/>
            <person name="Wu L."/>
            <person name="Ma J."/>
        </authorList>
    </citation>
    <scope>NUCLEOTIDE SEQUENCE [LARGE SCALE GENOMIC DNA]</scope>
    <source>
        <strain evidence="2">KCTC 52232</strain>
    </source>
</reference>
<dbReference type="RefSeq" id="WP_377129311.1">
    <property type="nucleotide sequence ID" value="NZ_JBHUHN010000001.1"/>
</dbReference>
<proteinExistence type="predicted"/>
<organism evidence="1 2">
    <name type="scientific">Mucilaginibacter antarcticus</name>
    <dbReference type="NCBI Taxonomy" id="1855725"/>
    <lineage>
        <taxon>Bacteria</taxon>
        <taxon>Pseudomonadati</taxon>
        <taxon>Bacteroidota</taxon>
        <taxon>Sphingobacteriia</taxon>
        <taxon>Sphingobacteriales</taxon>
        <taxon>Sphingobacteriaceae</taxon>
        <taxon>Mucilaginibacter</taxon>
    </lineage>
</organism>
<gene>
    <name evidence="1" type="ORF">ACFSYC_15115</name>
</gene>
<protein>
    <submittedName>
        <fullName evidence="1">Uncharacterized protein</fullName>
    </submittedName>
</protein>
<evidence type="ECO:0000313" key="2">
    <source>
        <dbReference type="Proteomes" id="UP001597601"/>
    </source>
</evidence>